<keyword evidence="3" id="KW-0720">Serine protease</keyword>
<organism evidence="6 7">
    <name type="scientific">Timema podura</name>
    <name type="common">Walking stick</name>
    <dbReference type="NCBI Taxonomy" id="61482"/>
    <lineage>
        <taxon>Eukaryota</taxon>
        <taxon>Metazoa</taxon>
        <taxon>Ecdysozoa</taxon>
        <taxon>Arthropoda</taxon>
        <taxon>Hexapoda</taxon>
        <taxon>Insecta</taxon>
        <taxon>Pterygota</taxon>
        <taxon>Neoptera</taxon>
        <taxon>Polyneoptera</taxon>
        <taxon>Phasmatodea</taxon>
        <taxon>Timematodea</taxon>
        <taxon>Timematoidea</taxon>
        <taxon>Timematidae</taxon>
        <taxon>Timema</taxon>
    </lineage>
</organism>
<dbReference type="InterPro" id="IPR009003">
    <property type="entry name" value="Peptidase_S1_PA"/>
</dbReference>
<dbReference type="Gene3D" id="2.40.10.10">
    <property type="entry name" value="Trypsin-like serine proteases"/>
    <property type="match status" value="2"/>
</dbReference>
<evidence type="ECO:0000259" key="5">
    <source>
        <dbReference type="PROSITE" id="PS50240"/>
    </source>
</evidence>
<dbReference type="Proteomes" id="UP001153148">
    <property type="component" value="Unassembled WGS sequence"/>
</dbReference>
<dbReference type="PROSITE" id="PS50240">
    <property type="entry name" value="TRYPSIN_DOM"/>
    <property type="match status" value="1"/>
</dbReference>
<evidence type="ECO:0000313" key="6">
    <source>
        <dbReference type="EMBL" id="CAG2056890.1"/>
    </source>
</evidence>
<accession>A0ABN7NMD8</accession>
<keyword evidence="2" id="KW-0378">Hydrolase</keyword>
<name>A0ABN7NMD8_TIMPD</name>
<dbReference type="InterPro" id="IPR043504">
    <property type="entry name" value="Peptidase_S1_PA_chymotrypsin"/>
</dbReference>
<evidence type="ECO:0000256" key="2">
    <source>
        <dbReference type="ARBA" id="ARBA00022801"/>
    </source>
</evidence>
<feature type="domain" description="Peptidase S1" evidence="5">
    <location>
        <begin position="51"/>
        <end position="189"/>
    </location>
</feature>
<sequence length="212" mass="24147">MKKILEYLANLKMGWWSDDLTRRRERENIGARKLKRAQHFKTWCQEISGWILLESIVEKTFQFNSKLQPIEIYPDVDIPDGSKVTVMGWGYTDPEIYIESSVLMKVELEVWPVEECEKVYGKVNGSIICAGLDKKGGSCMGDSGGPMIFKGKLVGIVSAGSGECGAGLQPEGFYTKVPAYKDWIDSHTVRRRRRKGSRCMARFSYSRRSPKY</sequence>
<dbReference type="EMBL" id="CAJPIN010004541">
    <property type="protein sequence ID" value="CAG2056890.1"/>
    <property type="molecule type" value="Genomic_DNA"/>
</dbReference>
<dbReference type="PANTHER" id="PTHR24276:SF98">
    <property type="entry name" value="FI18310P1-RELATED"/>
    <property type="match status" value="1"/>
</dbReference>
<dbReference type="InterPro" id="IPR001254">
    <property type="entry name" value="Trypsin_dom"/>
</dbReference>
<keyword evidence="4" id="KW-1015">Disulfide bond</keyword>
<comment type="caution">
    <text evidence="6">The sequence shown here is derived from an EMBL/GenBank/DDBJ whole genome shotgun (WGS) entry which is preliminary data.</text>
</comment>
<dbReference type="InterPro" id="IPR050430">
    <property type="entry name" value="Peptidase_S1"/>
</dbReference>
<dbReference type="SMART" id="SM00020">
    <property type="entry name" value="Tryp_SPc"/>
    <property type="match status" value="1"/>
</dbReference>
<evidence type="ECO:0000256" key="4">
    <source>
        <dbReference type="ARBA" id="ARBA00023157"/>
    </source>
</evidence>
<dbReference type="InterPro" id="IPR033116">
    <property type="entry name" value="TRYPSIN_SER"/>
</dbReference>
<protein>
    <recommendedName>
        <fullName evidence="5">Peptidase S1 domain-containing protein</fullName>
    </recommendedName>
</protein>
<dbReference type="PANTHER" id="PTHR24276">
    <property type="entry name" value="POLYSERASE-RELATED"/>
    <property type="match status" value="1"/>
</dbReference>
<evidence type="ECO:0000256" key="1">
    <source>
        <dbReference type="ARBA" id="ARBA00022670"/>
    </source>
</evidence>
<dbReference type="Pfam" id="PF00089">
    <property type="entry name" value="Trypsin"/>
    <property type="match status" value="1"/>
</dbReference>
<keyword evidence="7" id="KW-1185">Reference proteome</keyword>
<gene>
    <name evidence="6" type="ORF">TPAB3V08_LOCUS3873</name>
</gene>
<proteinExistence type="predicted"/>
<dbReference type="SUPFAM" id="SSF50494">
    <property type="entry name" value="Trypsin-like serine proteases"/>
    <property type="match status" value="1"/>
</dbReference>
<reference evidence="6" key="1">
    <citation type="submission" date="2021-03" db="EMBL/GenBank/DDBJ databases">
        <authorList>
            <person name="Tran Van P."/>
        </authorList>
    </citation>
    <scope>NUCLEOTIDE SEQUENCE</scope>
</reference>
<evidence type="ECO:0000256" key="3">
    <source>
        <dbReference type="ARBA" id="ARBA00022825"/>
    </source>
</evidence>
<keyword evidence="1" id="KW-0645">Protease</keyword>
<dbReference type="PROSITE" id="PS00135">
    <property type="entry name" value="TRYPSIN_SER"/>
    <property type="match status" value="1"/>
</dbReference>
<evidence type="ECO:0000313" key="7">
    <source>
        <dbReference type="Proteomes" id="UP001153148"/>
    </source>
</evidence>